<name>A0ACB9X788_CHAAC</name>
<proteinExistence type="predicted"/>
<dbReference type="EMBL" id="CM043792">
    <property type="protein sequence ID" value="KAI4821905.1"/>
    <property type="molecule type" value="Genomic_DNA"/>
</dbReference>
<protein>
    <submittedName>
        <fullName evidence="1">Uncharacterized protein</fullName>
    </submittedName>
</protein>
<dbReference type="Proteomes" id="UP001057452">
    <property type="component" value="Chromosome 8"/>
</dbReference>
<reference evidence="1" key="1">
    <citation type="submission" date="2022-05" db="EMBL/GenBank/DDBJ databases">
        <title>Chromosome-level genome of Chaenocephalus aceratus.</title>
        <authorList>
            <person name="Park H."/>
        </authorList>
    </citation>
    <scope>NUCLEOTIDE SEQUENCE</scope>
    <source>
        <strain evidence="1">KU_202001</strain>
    </source>
</reference>
<sequence>MAVWGTTLSCYPLAAEACLLGPGTYGILPLQAEAQVLHCPDNAAMMPRMSDRQVVYHNNMFGPYDGSGKRETPGSGSRERRQVLVGRRVNSPYVPKPWGRVSSLESEV</sequence>
<accession>A0ACB9X788</accession>
<gene>
    <name evidence="1" type="ORF">KUCAC02_007479</name>
</gene>
<organism evidence="1 2">
    <name type="scientific">Chaenocephalus aceratus</name>
    <name type="common">Blackfin icefish</name>
    <name type="synonym">Chaenichthys aceratus</name>
    <dbReference type="NCBI Taxonomy" id="36190"/>
    <lineage>
        <taxon>Eukaryota</taxon>
        <taxon>Metazoa</taxon>
        <taxon>Chordata</taxon>
        <taxon>Craniata</taxon>
        <taxon>Vertebrata</taxon>
        <taxon>Euteleostomi</taxon>
        <taxon>Actinopterygii</taxon>
        <taxon>Neopterygii</taxon>
        <taxon>Teleostei</taxon>
        <taxon>Neoteleostei</taxon>
        <taxon>Acanthomorphata</taxon>
        <taxon>Eupercaria</taxon>
        <taxon>Perciformes</taxon>
        <taxon>Notothenioidei</taxon>
        <taxon>Channichthyidae</taxon>
        <taxon>Chaenocephalus</taxon>
    </lineage>
</organism>
<evidence type="ECO:0000313" key="1">
    <source>
        <dbReference type="EMBL" id="KAI4821905.1"/>
    </source>
</evidence>
<comment type="caution">
    <text evidence="1">The sequence shown here is derived from an EMBL/GenBank/DDBJ whole genome shotgun (WGS) entry which is preliminary data.</text>
</comment>
<keyword evidence="2" id="KW-1185">Reference proteome</keyword>
<evidence type="ECO:0000313" key="2">
    <source>
        <dbReference type="Proteomes" id="UP001057452"/>
    </source>
</evidence>